<dbReference type="STRING" id="1619013.UT41_C0002G0043"/>
<proteinExistence type="predicted"/>
<reference evidence="2 3" key="1">
    <citation type="journal article" date="2015" name="Nature">
        <title>rRNA introns, odd ribosomes, and small enigmatic genomes across a large radiation of phyla.</title>
        <authorList>
            <person name="Brown C.T."/>
            <person name="Hug L.A."/>
            <person name="Thomas B.C."/>
            <person name="Sharon I."/>
            <person name="Castelle C.J."/>
            <person name="Singh A."/>
            <person name="Wilkins M.J."/>
            <person name="Williams K.H."/>
            <person name="Banfield J.F."/>
        </authorList>
    </citation>
    <scope>NUCLEOTIDE SEQUENCE [LARGE SCALE GENOMIC DNA]</scope>
</reference>
<evidence type="ECO:0000313" key="2">
    <source>
        <dbReference type="EMBL" id="KKR12269.1"/>
    </source>
</evidence>
<dbReference type="PANTHER" id="PTHR34293:SF1">
    <property type="entry name" value="HTH-TYPE TRANSCRIPTIONAL REGULATOR TRMBL2"/>
    <property type="match status" value="1"/>
</dbReference>
<dbReference type="Proteomes" id="UP000034665">
    <property type="component" value="Unassembled WGS sequence"/>
</dbReference>
<sequence length="247" mass="28449">MYTETLELLGLAKNEARIYETLLKEGVSSVGFISQKSQVHRRNVYDSLNRLLEKGLVFEIADSHENRYQAVDPKKLSELTEEKQRALEKIMPALEKLHETTPHKNEVYIYKGIEGWKNYMRDILRLEQDVYTIGGKGAWRDSRLTVFFEKFLKDAQKKNITFHILFDQEAKELLAHTGPMPGASAQFLPKEYSTETAIDIFGNRIVIFSNVKSGIIDDSSSLTVIVNQQIADSFRIWFLLLSKQSKK</sequence>
<dbReference type="InterPro" id="IPR036388">
    <property type="entry name" value="WH-like_DNA-bd_sf"/>
</dbReference>
<dbReference type="Pfam" id="PF01978">
    <property type="entry name" value="TrmB"/>
    <property type="match status" value="1"/>
</dbReference>
<evidence type="ECO:0000259" key="1">
    <source>
        <dbReference type="Pfam" id="PF01978"/>
    </source>
</evidence>
<dbReference type="InterPro" id="IPR002831">
    <property type="entry name" value="Tscrpt_reg_TrmB_N"/>
</dbReference>
<dbReference type="Gene3D" id="1.10.10.10">
    <property type="entry name" value="Winged helix-like DNA-binding domain superfamily/Winged helix DNA-binding domain"/>
    <property type="match status" value="1"/>
</dbReference>
<dbReference type="SUPFAM" id="SSF46785">
    <property type="entry name" value="Winged helix' DNA-binding domain"/>
    <property type="match status" value="1"/>
</dbReference>
<dbReference type="InterPro" id="IPR051797">
    <property type="entry name" value="TrmB-like"/>
</dbReference>
<dbReference type="InterPro" id="IPR036390">
    <property type="entry name" value="WH_DNA-bd_sf"/>
</dbReference>
<accession>A0A0G0N7Y5</accession>
<feature type="domain" description="Transcription regulator TrmB N-terminal" evidence="1">
    <location>
        <begin position="6"/>
        <end position="74"/>
    </location>
</feature>
<protein>
    <submittedName>
        <fullName evidence="2">Transcriptional regulator TrmB</fullName>
    </submittedName>
</protein>
<evidence type="ECO:0000313" key="3">
    <source>
        <dbReference type="Proteomes" id="UP000034665"/>
    </source>
</evidence>
<gene>
    <name evidence="2" type="ORF">UT41_C0002G0043</name>
</gene>
<comment type="caution">
    <text evidence="2">The sequence shown here is derived from an EMBL/GenBank/DDBJ whole genome shotgun (WGS) entry which is preliminary data.</text>
</comment>
<dbReference type="AlphaFoldDB" id="A0A0G0N7Y5"/>
<dbReference type="PANTHER" id="PTHR34293">
    <property type="entry name" value="HTH-TYPE TRANSCRIPTIONAL REGULATOR TRMBL2"/>
    <property type="match status" value="1"/>
</dbReference>
<organism evidence="2 3">
    <name type="scientific">Candidatus Wolfebacteria bacterium GW2011_GWC2_39_22</name>
    <dbReference type="NCBI Taxonomy" id="1619013"/>
    <lineage>
        <taxon>Bacteria</taxon>
        <taxon>Candidatus Wolfeibacteriota</taxon>
    </lineage>
</organism>
<dbReference type="EMBL" id="LBWR01000002">
    <property type="protein sequence ID" value="KKR12269.1"/>
    <property type="molecule type" value="Genomic_DNA"/>
</dbReference>
<name>A0A0G0N7Y5_9BACT</name>